<evidence type="ECO:0000313" key="3">
    <source>
        <dbReference type="Proteomes" id="UP000199400"/>
    </source>
</evidence>
<keyword evidence="3" id="KW-1185">Reference proteome</keyword>
<accession>A0A1I1UXX4</accession>
<dbReference type="Proteomes" id="UP000199400">
    <property type="component" value="Unassembled WGS sequence"/>
</dbReference>
<evidence type="ECO:0000313" key="2">
    <source>
        <dbReference type="EMBL" id="SFD75647.1"/>
    </source>
</evidence>
<dbReference type="EMBL" id="FOMX01000004">
    <property type="protein sequence ID" value="SFD75647.1"/>
    <property type="molecule type" value="Genomic_DNA"/>
</dbReference>
<name>A0A1I1UXX4_9BACT</name>
<dbReference type="RefSeq" id="WP_143140289.1">
    <property type="nucleotide sequence ID" value="NZ_FOMX01000004.1"/>
</dbReference>
<protein>
    <submittedName>
        <fullName evidence="2">Uncharacterized protein</fullName>
    </submittedName>
</protein>
<dbReference type="AlphaFoldDB" id="A0A1I1UXX4"/>
<proteinExistence type="predicted"/>
<feature type="coiled-coil region" evidence="1">
    <location>
        <begin position="278"/>
        <end position="312"/>
    </location>
</feature>
<dbReference type="OrthoDB" id="466620at2"/>
<sequence length="328" mass="36292">MSSVIVPKSRDEVLKSFSPLLQKHLQQAAQPATKAEAAERAKLREAVERAAQYTSETIIKGLAELQVSFGAAVEALADRLASEAARLDELRKAIAAEAARVEDLKHVRIAAEALEILHQDDAKRLQALEDKFTAEVRELEEKIARQQEAWAKEDAEKATAQAEADAARAKERKADEEKYAYEIERQRRLVADEFAEKRRLLERQLAETQAQRDKNWDGREKVLAAAAAEIEALRTKTAAYAKEIEDAGKSAREKVIVKISADAKVDAELASRDNAANLEVGELKIKALEDRIEKQRVQIAELNAQLTAALAQTQGLAQKAIEGTSARK</sequence>
<gene>
    <name evidence="2" type="ORF">SAMN02745121_01395</name>
</gene>
<organism evidence="2 3">
    <name type="scientific">Nannocystis exedens</name>
    <dbReference type="NCBI Taxonomy" id="54"/>
    <lineage>
        <taxon>Bacteria</taxon>
        <taxon>Pseudomonadati</taxon>
        <taxon>Myxococcota</taxon>
        <taxon>Polyangia</taxon>
        <taxon>Nannocystales</taxon>
        <taxon>Nannocystaceae</taxon>
        <taxon>Nannocystis</taxon>
    </lineage>
</organism>
<dbReference type="STRING" id="54.SAMN02745121_01395"/>
<reference evidence="3" key="1">
    <citation type="submission" date="2016-10" db="EMBL/GenBank/DDBJ databases">
        <authorList>
            <person name="Varghese N."/>
            <person name="Submissions S."/>
        </authorList>
    </citation>
    <scope>NUCLEOTIDE SEQUENCE [LARGE SCALE GENOMIC DNA]</scope>
    <source>
        <strain evidence="3">ATCC 25963</strain>
    </source>
</reference>
<evidence type="ECO:0000256" key="1">
    <source>
        <dbReference type="SAM" id="Coils"/>
    </source>
</evidence>
<feature type="coiled-coil region" evidence="1">
    <location>
        <begin position="73"/>
        <end position="211"/>
    </location>
</feature>
<keyword evidence="1" id="KW-0175">Coiled coil</keyword>